<dbReference type="GO" id="GO:0004523">
    <property type="term" value="F:RNA-DNA hybrid ribonuclease activity"/>
    <property type="evidence" value="ECO:0007669"/>
    <property type="project" value="InterPro"/>
</dbReference>
<gene>
    <name evidence="2" type="ORF">HUJ06_015250</name>
</gene>
<keyword evidence="3" id="KW-1185">Reference proteome</keyword>
<dbReference type="EMBL" id="DUZY01000005">
    <property type="protein sequence ID" value="DAD40926.1"/>
    <property type="molecule type" value="Genomic_DNA"/>
</dbReference>
<sequence>MDVRVKVDKSWGKVGFVQDPIEAEFAAVLEALFLANDRGWRELTIISDANVMVEAIKGHEAIIS</sequence>
<comment type="caution">
    <text evidence="2">The sequence shown here is derived from an EMBL/GenBank/DDBJ whole genome shotgun (WGS) entry which is preliminary data.</text>
</comment>
<name>A0A822ZD26_NELNU</name>
<dbReference type="Pfam" id="PF13456">
    <property type="entry name" value="RVT_3"/>
    <property type="match status" value="1"/>
</dbReference>
<evidence type="ECO:0000313" key="3">
    <source>
        <dbReference type="Proteomes" id="UP000607653"/>
    </source>
</evidence>
<feature type="domain" description="RNase H type-1" evidence="1">
    <location>
        <begin position="17"/>
        <end position="61"/>
    </location>
</feature>
<evidence type="ECO:0000313" key="2">
    <source>
        <dbReference type="EMBL" id="DAD40926.1"/>
    </source>
</evidence>
<dbReference type="Proteomes" id="UP000607653">
    <property type="component" value="Unassembled WGS sequence"/>
</dbReference>
<proteinExistence type="predicted"/>
<dbReference type="GO" id="GO:0003676">
    <property type="term" value="F:nucleic acid binding"/>
    <property type="evidence" value="ECO:0007669"/>
    <property type="project" value="InterPro"/>
</dbReference>
<protein>
    <recommendedName>
        <fullName evidence="1">RNase H type-1 domain-containing protein</fullName>
    </recommendedName>
</protein>
<dbReference type="AlphaFoldDB" id="A0A822ZD26"/>
<reference evidence="2 3" key="1">
    <citation type="journal article" date="2020" name="Mol. Biol. Evol.">
        <title>Distinct Expression and Methylation Patterns for Genes with Different Fates following a Single Whole-Genome Duplication in Flowering Plants.</title>
        <authorList>
            <person name="Shi T."/>
            <person name="Rahmani R.S."/>
            <person name="Gugger P.F."/>
            <person name="Wang M."/>
            <person name="Li H."/>
            <person name="Zhang Y."/>
            <person name="Li Z."/>
            <person name="Wang Q."/>
            <person name="Van de Peer Y."/>
            <person name="Marchal K."/>
            <person name="Chen J."/>
        </authorList>
    </citation>
    <scope>NUCLEOTIDE SEQUENCE [LARGE SCALE GENOMIC DNA]</scope>
    <source>
        <tissue evidence="2">Leaf</tissue>
    </source>
</reference>
<organism evidence="2 3">
    <name type="scientific">Nelumbo nucifera</name>
    <name type="common">Sacred lotus</name>
    <dbReference type="NCBI Taxonomy" id="4432"/>
    <lineage>
        <taxon>Eukaryota</taxon>
        <taxon>Viridiplantae</taxon>
        <taxon>Streptophyta</taxon>
        <taxon>Embryophyta</taxon>
        <taxon>Tracheophyta</taxon>
        <taxon>Spermatophyta</taxon>
        <taxon>Magnoliopsida</taxon>
        <taxon>Proteales</taxon>
        <taxon>Nelumbonaceae</taxon>
        <taxon>Nelumbo</taxon>
    </lineage>
</organism>
<accession>A0A822ZD26</accession>
<dbReference type="Gene3D" id="3.30.420.10">
    <property type="entry name" value="Ribonuclease H-like superfamily/Ribonuclease H"/>
    <property type="match status" value="1"/>
</dbReference>
<dbReference type="InterPro" id="IPR036397">
    <property type="entry name" value="RNaseH_sf"/>
</dbReference>
<evidence type="ECO:0000259" key="1">
    <source>
        <dbReference type="Pfam" id="PF13456"/>
    </source>
</evidence>
<dbReference type="InterPro" id="IPR002156">
    <property type="entry name" value="RNaseH_domain"/>
</dbReference>